<evidence type="ECO:0000313" key="3">
    <source>
        <dbReference type="Proteomes" id="UP001209570"/>
    </source>
</evidence>
<protein>
    <submittedName>
        <fullName evidence="2">Uncharacterized protein</fullName>
    </submittedName>
</protein>
<feature type="compositionally biased region" description="Low complexity" evidence="1">
    <location>
        <begin position="291"/>
        <end position="307"/>
    </location>
</feature>
<feature type="region of interest" description="Disordered" evidence="1">
    <location>
        <begin position="61"/>
        <end position="80"/>
    </location>
</feature>
<evidence type="ECO:0000256" key="1">
    <source>
        <dbReference type="SAM" id="MobiDB-lite"/>
    </source>
</evidence>
<gene>
    <name evidence="2" type="ORF">P43SY_004216</name>
</gene>
<feature type="region of interest" description="Disordered" evidence="1">
    <location>
        <begin position="516"/>
        <end position="582"/>
    </location>
</feature>
<dbReference type="AlphaFoldDB" id="A0AAD5M0W3"/>
<feature type="compositionally biased region" description="Polar residues" evidence="1">
    <location>
        <begin position="550"/>
        <end position="582"/>
    </location>
</feature>
<keyword evidence="3" id="KW-1185">Reference proteome</keyword>
<feature type="compositionally biased region" description="Acidic residues" evidence="1">
    <location>
        <begin position="308"/>
        <end position="324"/>
    </location>
</feature>
<accession>A0AAD5M0W3</accession>
<dbReference type="EMBL" id="JAKCXM010000219">
    <property type="protein sequence ID" value="KAJ0398350.1"/>
    <property type="molecule type" value="Genomic_DNA"/>
</dbReference>
<feature type="region of interest" description="Disordered" evidence="1">
    <location>
        <begin position="1"/>
        <end position="25"/>
    </location>
</feature>
<proteinExistence type="predicted"/>
<reference evidence="2" key="1">
    <citation type="submission" date="2021-12" db="EMBL/GenBank/DDBJ databases">
        <title>Prjna785345.</title>
        <authorList>
            <person name="Rujirawat T."/>
            <person name="Krajaejun T."/>
        </authorList>
    </citation>
    <scope>NUCLEOTIDE SEQUENCE</scope>
    <source>
        <strain evidence="2">Pi057C3</strain>
    </source>
</reference>
<feature type="compositionally biased region" description="Low complexity" evidence="1">
    <location>
        <begin position="61"/>
        <end position="71"/>
    </location>
</feature>
<name>A0AAD5M0W3_PYTIN</name>
<evidence type="ECO:0000313" key="2">
    <source>
        <dbReference type="EMBL" id="KAJ0398350.1"/>
    </source>
</evidence>
<organism evidence="2 3">
    <name type="scientific">Pythium insidiosum</name>
    <name type="common">Pythiosis disease agent</name>
    <dbReference type="NCBI Taxonomy" id="114742"/>
    <lineage>
        <taxon>Eukaryota</taxon>
        <taxon>Sar</taxon>
        <taxon>Stramenopiles</taxon>
        <taxon>Oomycota</taxon>
        <taxon>Peronosporomycetes</taxon>
        <taxon>Pythiales</taxon>
        <taxon>Pythiaceae</taxon>
        <taxon>Pythium</taxon>
    </lineage>
</organism>
<feature type="region of interest" description="Disordered" evidence="1">
    <location>
        <begin position="279"/>
        <end position="371"/>
    </location>
</feature>
<sequence>MASVSSRPARGKAPSSPTPPPHAARKVVLQSTLHLSPRKFHRLQQQQRNAVLRGMLPLSPLSPRRQQQQQPNDDAVKPTPTFAAPSVVERCDPVPWNPAWLPVAVETAVLPAVAMIPPSMAGLTESTLPALSAAQRPSAQGVSYASMSLDSWLHRFEQDVLQFESLEAFAQVKVAEALAFCEQMELHIEEQAMLEAGQPVRPTAATTAHAAGASAPTVAPPLTATARFPARFRIAVFASLVERAVLALTQSAALGHLKPLLLQARQELFRAIFVDYDPPLPSERRRKRTQSTDGLQQDSSSSSSSDDNGQEDDDEEDLEDDENEAHDVDTTIGISSAQRRSSRLEFRRQQRIAQQRSRRRMMQHPSVRLGPDTPRTLGFFLSRIPFALKLQEDTQRRAVRFQRHQVVMRRIVQSMFRSLGSVFHAWKIHVRQKREERLNEKGAQLTAMVVMQRGLVRTLFVEWSKVTLKAKLRKMQDREMDVKQKHDERINALHKELFVLREQNNQLHEQLRIARGELLAPPTQHDKQSEDDEEEVDDISAVQERLRQLESASVSELPTTDATQTSTPSDDSSLHGNNSLAT</sequence>
<comment type="caution">
    <text evidence="2">The sequence shown here is derived from an EMBL/GenBank/DDBJ whole genome shotgun (WGS) entry which is preliminary data.</text>
</comment>
<feature type="compositionally biased region" description="Acidic residues" evidence="1">
    <location>
        <begin position="529"/>
        <end position="538"/>
    </location>
</feature>
<dbReference type="Proteomes" id="UP001209570">
    <property type="component" value="Unassembled WGS sequence"/>
</dbReference>